<comment type="similarity">
    <text evidence="3">Belongs to the cytochrome P450 family.</text>
</comment>
<evidence type="ECO:0000256" key="3">
    <source>
        <dbReference type="ARBA" id="ARBA00010617"/>
    </source>
</evidence>
<dbReference type="GO" id="GO:0004497">
    <property type="term" value="F:monooxygenase activity"/>
    <property type="evidence" value="ECO:0007669"/>
    <property type="project" value="UniProtKB-KW"/>
</dbReference>
<dbReference type="PRINTS" id="PR00465">
    <property type="entry name" value="EP450IV"/>
</dbReference>
<keyword evidence="8" id="KW-0503">Monooxygenase</keyword>
<dbReference type="EMBL" id="AB597800">
    <property type="protein sequence ID" value="BAL05087.1"/>
    <property type="molecule type" value="mRNA"/>
</dbReference>
<dbReference type="InterPro" id="IPR001128">
    <property type="entry name" value="Cyt_P450"/>
</dbReference>
<sequence length="543" mass="61216">MGPLQLVLVATAAWALWRLFRHYILRSPLDNIPGPASSSFIYGNLKEMFNRHGWGFHDTIIRQYGPIATVHSMLGARALYVYDPKALNHIILKDQYTYDEPGWFLEWHRMIFGPTLIATTGAHHRKQRKLLNAIFSIARMRDTAPIFYNVAHRLRDAISADLNQGSGEINMIEWFSRAALELAGRGGVAYSFDALEANSENSEFGMTVKQYSPTTIALHFWRILSPYASLYIPRVVRLALGRLVPHKDLQRIQMIAHAISAQSKKIYDFRMAAFQRGDEDAVREISEGRDVLSYIIRAGLNSKEERLPEEEILAHMSGLILGATDTTSNALARTFQLLAEHQDVQDKMRAELADAAPDGEDIPYDQLVHLPLLDAVCRETLRLNPPIGLLAREARDDIVLPFSQPVHGRDGSLINEVPVPKGSTVFISVRACNRNPLIWGEDAAEWKPERWLQPTPKSLSEARVPGVYANQMTFLGGDRACLGFKFSQLEMKVVLAVLLRSFRFLPCNKDVYWNLAGITYPTLGKDSDKLELPIKLEIIGGQY</sequence>
<evidence type="ECO:0000313" key="10">
    <source>
        <dbReference type="EMBL" id="BAL05087.1"/>
    </source>
</evidence>
<dbReference type="AlphaFoldDB" id="G5EJM5"/>
<dbReference type="GO" id="GO:0020037">
    <property type="term" value="F:heme binding"/>
    <property type="evidence" value="ECO:0007669"/>
    <property type="project" value="InterPro"/>
</dbReference>
<keyword evidence="6" id="KW-0560">Oxidoreductase</keyword>
<keyword evidence="5 9" id="KW-0479">Metal-binding</keyword>
<dbReference type="InterPro" id="IPR036396">
    <property type="entry name" value="Cyt_P450_sf"/>
</dbReference>
<dbReference type="SUPFAM" id="SSF48264">
    <property type="entry name" value="Cytochrome P450"/>
    <property type="match status" value="1"/>
</dbReference>
<dbReference type="Pfam" id="PF00067">
    <property type="entry name" value="p450"/>
    <property type="match status" value="1"/>
</dbReference>
<dbReference type="InterPro" id="IPR002403">
    <property type="entry name" value="Cyt_P450_E_grp-IV"/>
</dbReference>
<dbReference type="Gene3D" id="1.10.630.10">
    <property type="entry name" value="Cytochrome P450"/>
    <property type="match status" value="1"/>
</dbReference>
<dbReference type="GO" id="GO:0016705">
    <property type="term" value="F:oxidoreductase activity, acting on paired donors, with incorporation or reduction of molecular oxygen"/>
    <property type="evidence" value="ECO:0007669"/>
    <property type="project" value="InterPro"/>
</dbReference>
<keyword evidence="4 9" id="KW-0349">Heme</keyword>
<dbReference type="InterPro" id="IPR050121">
    <property type="entry name" value="Cytochrome_P450_monoxygenase"/>
</dbReference>
<feature type="binding site" description="axial binding residue" evidence="9">
    <location>
        <position position="481"/>
    </location>
    <ligand>
        <name>heme</name>
        <dbReference type="ChEBI" id="CHEBI:30413"/>
    </ligand>
    <ligandPart>
        <name>Fe</name>
        <dbReference type="ChEBI" id="CHEBI:18248"/>
    </ligandPart>
</feature>
<evidence type="ECO:0000256" key="7">
    <source>
        <dbReference type="ARBA" id="ARBA00023004"/>
    </source>
</evidence>
<dbReference type="PANTHER" id="PTHR24305:SF166">
    <property type="entry name" value="CYTOCHROME P450 12A4, MITOCHONDRIAL-RELATED"/>
    <property type="match status" value="1"/>
</dbReference>
<keyword evidence="7 9" id="KW-0408">Iron</keyword>
<proteinExistence type="evidence at transcript level"/>
<dbReference type="PANTHER" id="PTHR24305">
    <property type="entry name" value="CYTOCHROME P450"/>
    <property type="match status" value="1"/>
</dbReference>
<evidence type="ECO:0000256" key="8">
    <source>
        <dbReference type="ARBA" id="ARBA00023033"/>
    </source>
</evidence>
<dbReference type="PRINTS" id="PR00385">
    <property type="entry name" value="P450"/>
</dbReference>
<organism evidence="10">
    <name type="scientific">Phanerodontia chrysosporium</name>
    <name type="common">White-rot fungus</name>
    <name type="synonym">Sporotrichum pruinosum</name>
    <dbReference type="NCBI Taxonomy" id="2822231"/>
    <lineage>
        <taxon>Eukaryota</taxon>
        <taxon>Fungi</taxon>
        <taxon>Dikarya</taxon>
        <taxon>Basidiomycota</taxon>
        <taxon>Agaricomycotina</taxon>
        <taxon>Agaricomycetes</taxon>
        <taxon>Polyporales</taxon>
        <taxon>Phanerochaetaceae</taxon>
        <taxon>Phanerodontia</taxon>
    </lineage>
</organism>
<name>G5EJM5_PHACH</name>
<reference evidence="10" key="1">
    <citation type="submission" date="2010-10" db="EMBL/GenBank/DDBJ databases">
        <title>Phanerochaete chrysosporium cytochrome P450.</title>
        <authorList>
            <person name="Hirosue S."/>
            <person name="Hiratsuka N."/>
            <person name="Ichinose H."/>
            <person name="Wariishi H."/>
        </authorList>
    </citation>
    <scope>NUCLEOTIDE SEQUENCE</scope>
    <source>
        <strain evidence="10">ATCC 34541</strain>
    </source>
</reference>
<dbReference type="GO" id="GO:0005506">
    <property type="term" value="F:iron ion binding"/>
    <property type="evidence" value="ECO:0007669"/>
    <property type="project" value="InterPro"/>
</dbReference>
<gene>
    <name evidence="10" type="primary">PcCYP_10a</name>
</gene>
<evidence type="ECO:0000256" key="5">
    <source>
        <dbReference type="ARBA" id="ARBA00022723"/>
    </source>
</evidence>
<evidence type="ECO:0000256" key="2">
    <source>
        <dbReference type="ARBA" id="ARBA00005179"/>
    </source>
</evidence>
<evidence type="ECO:0000256" key="9">
    <source>
        <dbReference type="PIRSR" id="PIRSR602403-1"/>
    </source>
</evidence>
<accession>G5EJM5</accession>
<evidence type="ECO:0000256" key="1">
    <source>
        <dbReference type="ARBA" id="ARBA00001971"/>
    </source>
</evidence>
<dbReference type="VEuPathDB" id="FungiDB:AGR57_8204"/>
<evidence type="ECO:0000256" key="4">
    <source>
        <dbReference type="ARBA" id="ARBA00022617"/>
    </source>
</evidence>
<comment type="pathway">
    <text evidence="2">Secondary metabolite biosynthesis.</text>
</comment>
<evidence type="ECO:0000256" key="6">
    <source>
        <dbReference type="ARBA" id="ARBA00023002"/>
    </source>
</evidence>
<comment type="cofactor">
    <cofactor evidence="1 9">
        <name>heme</name>
        <dbReference type="ChEBI" id="CHEBI:30413"/>
    </cofactor>
</comment>
<protein>
    <submittedName>
        <fullName evidence="10">Cytochrome P450</fullName>
    </submittedName>
</protein>